<dbReference type="OrthoDB" id="103426at2157"/>
<evidence type="ECO:0008006" key="4">
    <source>
        <dbReference type="Google" id="ProtNLM"/>
    </source>
</evidence>
<evidence type="ECO:0000256" key="1">
    <source>
        <dbReference type="SAM" id="Phobius"/>
    </source>
</evidence>
<keyword evidence="1" id="KW-0472">Membrane</keyword>
<accession>A0A4E0Q750</accession>
<sequence length="404" mass="45106">MLTSDTTLIYIYIIFISVSLSTGMAAIYFWVRVHLETQNGSIAWLLLALTAVFLITTSIFSSVAVSNSDPLITETILIFMGFWGAVYTTIFAAAGFIMFNAFRTIPRAKLGDFLLEGMVFQKGHILKTACGKNCSVCEKYSIEECQGCIPGNKDGEAGCPIYECVVEKGMTSCMDCDSNSDCSTYSCEIVQCPLNNDTDTLPEFEQTAGIFKRSTLLEYNPHARYEDAVIEVCLRLYGEMVNTVLVSTQPRTSLYREKLGDLIDVGAMKFIEISSTAKTVSEENGIIKLPVTELEKFFDLTAKLPKDCAVIFEPVTQLIVTEGETKAYEFVSGMAERFDSSELMLIGLINATAHEERTVSRFEGLFLNLAELDRSRIRIVKGGKEEYVRFFVGEKFYMEEAENH</sequence>
<feature type="transmembrane region" description="Helical" evidence="1">
    <location>
        <begin position="76"/>
        <end position="99"/>
    </location>
</feature>
<organism evidence="2 3">
    <name type="scientific">Methanolobus halotolerans</name>
    <dbReference type="NCBI Taxonomy" id="2052935"/>
    <lineage>
        <taxon>Archaea</taxon>
        <taxon>Methanobacteriati</taxon>
        <taxon>Methanobacteriota</taxon>
        <taxon>Stenosarchaea group</taxon>
        <taxon>Methanomicrobia</taxon>
        <taxon>Methanosarcinales</taxon>
        <taxon>Methanosarcinaceae</taxon>
        <taxon>Methanolobus</taxon>
    </lineage>
</organism>
<feature type="transmembrane region" description="Helical" evidence="1">
    <location>
        <begin position="43"/>
        <end position="64"/>
    </location>
</feature>
<dbReference type="EMBL" id="PGGK01000003">
    <property type="protein sequence ID" value="TGC10717.1"/>
    <property type="molecule type" value="Genomic_DNA"/>
</dbReference>
<dbReference type="Proteomes" id="UP000297295">
    <property type="component" value="Unassembled WGS sequence"/>
</dbReference>
<evidence type="ECO:0000313" key="2">
    <source>
        <dbReference type="EMBL" id="TGC10717.1"/>
    </source>
</evidence>
<feature type="transmembrane region" description="Helical" evidence="1">
    <location>
        <begin position="6"/>
        <end position="31"/>
    </location>
</feature>
<proteinExistence type="predicted"/>
<comment type="caution">
    <text evidence="2">The sequence shown here is derived from an EMBL/GenBank/DDBJ whole genome shotgun (WGS) entry which is preliminary data.</text>
</comment>
<dbReference type="RefSeq" id="WP_135389098.1">
    <property type="nucleotide sequence ID" value="NZ_PGGK01000003.1"/>
</dbReference>
<keyword evidence="1" id="KW-1133">Transmembrane helix</keyword>
<name>A0A4E0Q750_9EURY</name>
<reference evidence="2 3" key="1">
    <citation type="submission" date="2017-11" db="EMBL/GenBank/DDBJ databases">
        <title>Isolation and Characterization of Methanogenic Archaea from Saline Meromictic Lake at Siberia.</title>
        <authorList>
            <person name="Shen Y."/>
            <person name="Huang H.-H."/>
            <person name="Lai M.-C."/>
            <person name="Chen S.-C."/>
        </authorList>
    </citation>
    <scope>NUCLEOTIDE SEQUENCE [LARGE SCALE GENOMIC DNA]</scope>
    <source>
        <strain evidence="2 3">SY-01</strain>
    </source>
</reference>
<evidence type="ECO:0000313" key="3">
    <source>
        <dbReference type="Proteomes" id="UP000297295"/>
    </source>
</evidence>
<gene>
    <name evidence="2" type="ORF">CUN85_04415</name>
</gene>
<keyword evidence="3" id="KW-1185">Reference proteome</keyword>
<keyword evidence="1" id="KW-0812">Transmembrane</keyword>
<dbReference type="AlphaFoldDB" id="A0A4E0Q750"/>
<protein>
    <recommendedName>
        <fullName evidence="4">DUF835 domain-containing protein</fullName>
    </recommendedName>
</protein>